<name>A0ABP7VDW8_9ACTN</name>
<dbReference type="EMBL" id="BAAAZY010000011">
    <property type="protein sequence ID" value="GAA4064859.1"/>
    <property type="molecule type" value="Genomic_DNA"/>
</dbReference>
<keyword evidence="3" id="KW-1185">Reference proteome</keyword>
<accession>A0ABP7VDW8</accession>
<comment type="caution">
    <text evidence="2">The sequence shown here is derived from an EMBL/GenBank/DDBJ whole genome shotgun (WGS) entry which is preliminary data.</text>
</comment>
<feature type="region of interest" description="Disordered" evidence="1">
    <location>
        <begin position="1"/>
        <end position="40"/>
    </location>
</feature>
<sequence>MPDDEEDDPTPVFGAPDGTTETWPPSGARVGSASDGAEGTGEAVRVGSVLGSALGSAGVGTAVADGAVVAGLGVVPSARAGAVLARTAVHARARALRTVRRIESLSFVALLWVLRHRPQ</sequence>
<organism evidence="2 3">
    <name type="scientific">Streptomyces shaanxiensis</name>
    <dbReference type="NCBI Taxonomy" id="653357"/>
    <lineage>
        <taxon>Bacteria</taxon>
        <taxon>Bacillati</taxon>
        <taxon>Actinomycetota</taxon>
        <taxon>Actinomycetes</taxon>
        <taxon>Kitasatosporales</taxon>
        <taxon>Streptomycetaceae</taxon>
        <taxon>Streptomyces</taxon>
    </lineage>
</organism>
<reference evidence="3" key="1">
    <citation type="journal article" date="2019" name="Int. J. Syst. Evol. Microbiol.">
        <title>The Global Catalogue of Microorganisms (GCM) 10K type strain sequencing project: providing services to taxonomists for standard genome sequencing and annotation.</title>
        <authorList>
            <consortium name="The Broad Institute Genomics Platform"/>
            <consortium name="The Broad Institute Genome Sequencing Center for Infectious Disease"/>
            <person name="Wu L."/>
            <person name="Ma J."/>
        </authorList>
    </citation>
    <scope>NUCLEOTIDE SEQUENCE [LARGE SCALE GENOMIC DNA]</scope>
    <source>
        <strain evidence="3">JCM 16925</strain>
    </source>
</reference>
<gene>
    <name evidence="2" type="ORF">GCM10022233_44120</name>
</gene>
<evidence type="ECO:0000313" key="3">
    <source>
        <dbReference type="Proteomes" id="UP001499984"/>
    </source>
</evidence>
<evidence type="ECO:0000313" key="2">
    <source>
        <dbReference type="EMBL" id="GAA4064859.1"/>
    </source>
</evidence>
<dbReference type="Proteomes" id="UP001499984">
    <property type="component" value="Unassembled WGS sequence"/>
</dbReference>
<protein>
    <submittedName>
        <fullName evidence="2">Uncharacterized protein</fullName>
    </submittedName>
</protein>
<evidence type="ECO:0000256" key="1">
    <source>
        <dbReference type="SAM" id="MobiDB-lite"/>
    </source>
</evidence>
<proteinExistence type="predicted"/>